<keyword evidence="1" id="KW-0479">Metal-binding</keyword>
<dbReference type="Proteomes" id="UP001215151">
    <property type="component" value="Unassembled WGS sequence"/>
</dbReference>
<gene>
    <name evidence="4" type="ORF">ONZ51_g4248</name>
</gene>
<dbReference type="InterPro" id="IPR001841">
    <property type="entry name" value="Znf_RING"/>
</dbReference>
<evidence type="ECO:0000256" key="2">
    <source>
        <dbReference type="SAM" id="Coils"/>
    </source>
</evidence>
<keyword evidence="1" id="KW-0863">Zinc-finger</keyword>
<evidence type="ECO:0000313" key="4">
    <source>
        <dbReference type="EMBL" id="KAJ8487298.1"/>
    </source>
</evidence>
<accession>A0AAD7TYN4</accession>
<dbReference type="SMART" id="SM00184">
    <property type="entry name" value="RING"/>
    <property type="match status" value="1"/>
</dbReference>
<feature type="domain" description="RING-type" evidence="3">
    <location>
        <begin position="107"/>
        <end position="154"/>
    </location>
</feature>
<feature type="coiled-coil region" evidence="2">
    <location>
        <begin position="236"/>
        <end position="263"/>
    </location>
</feature>
<evidence type="ECO:0000256" key="1">
    <source>
        <dbReference type="PROSITE-ProRule" id="PRU00175"/>
    </source>
</evidence>
<dbReference type="GO" id="GO:0008270">
    <property type="term" value="F:zinc ion binding"/>
    <property type="evidence" value="ECO:0007669"/>
    <property type="project" value="UniProtKB-KW"/>
</dbReference>
<keyword evidence="2" id="KW-0175">Coiled coil</keyword>
<keyword evidence="5" id="KW-1185">Reference proteome</keyword>
<dbReference type="EMBL" id="JAPEVG010000081">
    <property type="protein sequence ID" value="KAJ8487298.1"/>
    <property type="molecule type" value="Genomic_DNA"/>
</dbReference>
<dbReference type="Gene3D" id="3.30.40.10">
    <property type="entry name" value="Zinc/RING finger domain, C3HC4 (zinc finger)"/>
    <property type="match status" value="1"/>
</dbReference>
<dbReference type="InterPro" id="IPR013083">
    <property type="entry name" value="Znf_RING/FYVE/PHD"/>
</dbReference>
<dbReference type="PROSITE" id="PS50089">
    <property type="entry name" value="ZF_RING_2"/>
    <property type="match status" value="1"/>
</dbReference>
<protein>
    <recommendedName>
        <fullName evidence="3">RING-type domain-containing protein</fullName>
    </recommendedName>
</protein>
<evidence type="ECO:0000259" key="3">
    <source>
        <dbReference type="PROSITE" id="PS50089"/>
    </source>
</evidence>
<keyword evidence="1" id="KW-0862">Zinc</keyword>
<evidence type="ECO:0000313" key="5">
    <source>
        <dbReference type="Proteomes" id="UP001215151"/>
    </source>
</evidence>
<dbReference type="Pfam" id="PF13639">
    <property type="entry name" value="zf-RING_2"/>
    <property type="match status" value="1"/>
</dbReference>
<name>A0AAD7TYN4_9APHY</name>
<reference evidence="4" key="1">
    <citation type="submission" date="2022-11" db="EMBL/GenBank/DDBJ databases">
        <title>Genome Sequence of Cubamyces cubensis.</title>
        <authorList>
            <person name="Buettner E."/>
        </authorList>
    </citation>
    <scope>NUCLEOTIDE SEQUENCE</scope>
    <source>
        <strain evidence="4">MPL-01</strain>
    </source>
</reference>
<dbReference type="AlphaFoldDB" id="A0AAD7TYN4"/>
<proteinExistence type="predicted"/>
<dbReference type="SUPFAM" id="SSF57850">
    <property type="entry name" value="RING/U-box"/>
    <property type="match status" value="1"/>
</dbReference>
<sequence length="267" mass="29827">MLSKTTNESIREERGFTKLLAFLMTGGEADELAPPQGPVYREAVIAREAYYATRLSWGFIPSLRTLSFFIPIFEDLSTVHQEIALTPPSRIVDAAMSSSDSDLHLYCPICLSLFLSDVEKEAQTVATTCGHIYHRDCAEGLLKSQCPPRCVVCQRALPANPKRLRTLFMAYDETPYDRELLKAVRDATASEDHSAGAVAAEAECREKIEALREEQAYNEAVIAALDAQWIAIEKLNDAAQKRVKDLEEKLAKSEKRLHDVQMESTSD</sequence>
<comment type="caution">
    <text evidence="4">The sequence shown here is derived from an EMBL/GenBank/DDBJ whole genome shotgun (WGS) entry which is preliminary data.</text>
</comment>
<organism evidence="4 5">
    <name type="scientific">Trametes cubensis</name>
    <dbReference type="NCBI Taxonomy" id="1111947"/>
    <lineage>
        <taxon>Eukaryota</taxon>
        <taxon>Fungi</taxon>
        <taxon>Dikarya</taxon>
        <taxon>Basidiomycota</taxon>
        <taxon>Agaricomycotina</taxon>
        <taxon>Agaricomycetes</taxon>
        <taxon>Polyporales</taxon>
        <taxon>Polyporaceae</taxon>
        <taxon>Trametes</taxon>
    </lineage>
</organism>